<proteinExistence type="predicted"/>
<protein>
    <submittedName>
        <fullName evidence="3">Uncharacterized protein</fullName>
    </submittedName>
</protein>
<comment type="caution">
    <text evidence="3">The sequence shown here is derived from an EMBL/GenBank/DDBJ whole genome shotgun (WGS) entry which is preliminary data.</text>
</comment>
<reference evidence="3" key="1">
    <citation type="submission" date="2016-11" db="EMBL/GenBank/DDBJ databases">
        <title>The genome sequence of Colletotrichum cuscutae.</title>
        <authorList>
            <person name="Baroncelli R."/>
        </authorList>
    </citation>
    <scope>NUCLEOTIDE SEQUENCE</scope>
    <source>
        <strain evidence="3">IMI 304802</strain>
    </source>
</reference>
<keyword evidence="4" id="KW-1185">Reference proteome</keyword>
<evidence type="ECO:0000313" key="3">
    <source>
        <dbReference type="EMBL" id="KAK1462432.1"/>
    </source>
</evidence>
<evidence type="ECO:0000256" key="2">
    <source>
        <dbReference type="SAM" id="SignalP"/>
    </source>
</evidence>
<organism evidence="3 4">
    <name type="scientific">Colletotrichum cuscutae</name>
    <dbReference type="NCBI Taxonomy" id="1209917"/>
    <lineage>
        <taxon>Eukaryota</taxon>
        <taxon>Fungi</taxon>
        <taxon>Dikarya</taxon>
        <taxon>Ascomycota</taxon>
        <taxon>Pezizomycotina</taxon>
        <taxon>Sordariomycetes</taxon>
        <taxon>Hypocreomycetidae</taxon>
        <taxon>Glomerellales</taxon>
        <taxon>Glomerellaceae</taxon>
        <taxon>Colletotrichum</taxon>
        <taxon>Colletotrichum acutatum species complex</taxon>
    </lineage>
</organism>
<evidence type="ECO:0000256" key="1">
    <source>
        <dbReference type="SAM" id="MobiDB-lite"/>
    </source>
</evidence>
<accession>A0AAI9UPQ5</accession>
<evidence type="ECO:0000313" key="4">
    <source>
        <dbReference type="Proteomes" id="UP001239213"/>
    </source>
</evidence>
<gene>
    <name evidence="3" type="ORF">CCUS01_08619</name>
</gene>
<dbReference type="AlphaFoldDB" id="A0AAI9UPQ5"/>
<feature type="chain" id="PRO_5042567557" evidence="2">
    <location>
        <begin position="21"/>
        <end position="135"/>
    </location>
</feature>
<name>A0AAI9UPQ5_9PEZI</name>
<keyword evidence="2" id="KW-0732">Signal</keyword>
<dbReference type="Proteomes" id="UP001239213">
    <property type="component" value="Unassembled WGS sequence"/>
</dbReference>
<sequence>MHLSPFFQLIVAALITPGMALPTEVKETGQAATSHAPPTAMADSISAKEFDGTMTTVSTSTRCIHASLRPLCPALCGITSIAGDDVYWECVRGCDCRSKKHGGYYRQSSDKTKDSDDTLGTNSTISSSRQNICHK</sequence>
<feature type="compositionally biased region" description="Polar residues" evidence="1">
    <location>
        <begin position="119"/>
        <end position="135"/>
    </location>
</feature>
<dbReference type="EMBL" id="MPDP01000270">
    <property type="protein sequence ID" value="KAK1462432.1"/>
    <property type="molecule type" value="Genomic_DNA"/>
</dbReference>
<feature type="region of interest" description="Disordered" evidence="1">
    <location>
        <begin position="98"/>
        <end position="135"/>
    </location>
</feature>
<feature type="signal peptide" evidence="2">
    <location>
        <begin position="1"/>
        <end position="20"/>
    </location>
</feature>